<accession>A0A0D1XWM2</accession>
<dbReference type="Proteomes" id="UP000054302">
    <property type="component" value="Unassembled WGS sequence"/>
</dbReference>
<dbReference type="EMBL" id="KN847522">
    <property type="protein sequence ID" value="KIV92601.1"/>
    <property type="molecule type" value="Genomic_DNA"/>
</dbReference>
<proteinExistence type="predicted"/>
<dbReference type="AlphaFoldDB" id="A0A0D1XWM2"/>
<name>A0A0D1XWM2_EXOME</name>
<dbReference type="OrthoDB" id="2289918at2759"/>
<evidence type="ECO:0000259" key="2">
    <source>
        <dbReference type="Pfam" id="PF13919"/>
    </source>
</evidence>
<evidence type="ECO:0000313" key="4">
    <source>
        <dbReference type="Proteomes" id="UP000054302"/>
    </source>
</evidence>
<dbReference type="RefSeq" id="XP_016224175.1">
    <property type="nucleotide sequence ID" value="XM_016368387.1"/>
</dbReference>
<dbReference type="STRING" id="212818.A0A0D1XWM2"/>
<feature type="compositionally biased region" description="Basic and acidic residues" evidence="1">
    <location>
        <begin position="117"/>
        <end position="144"/>
    </location>
</feature>
<reference evidence="3 4" key="1">
    <citation type="submission" date="2015-01" db="EMBL/GenBank/DDBJ databases">
        <title>The Genome Sequence of Exophiala mesophila CBS40295.</title>
        <authorList>
            <consortium name="The Broad Institute Genomics Platform"/>
            <person name="Cuomo C."/>
            <person name="de Hoog S."/>
            <person name="Gorbushina A."/>
            <person name="Stielow B."/>
            <person name="Teixiera M."/>
            <person name="Abouelleil A."/>
            <person name="Chapman S.B."/>
            <person name="Priest M."/>
            <person name="Young S.K."/>
            <person name="Wortman J."/>
            <person name="Nusbaum C."/>
            <person name="Birren B."/>
        </authorList>
    </citation>
    <scope>NUCLEOTIDE SEQUENCE [LARGE SCALE GENOMIC DNA]</scope>
    <source>
        <strain evidence="3 4">CBS 40295</strain>
    </source>
</reference>
<evidence type="ECO:0000313" key="3">
    <source>
        <dbReference type="EMBL" id="KIV92601.1"/>
    </source>
</evidence>
<dbReference type="GeneID" id="27321720"/>
<evidence type="ECO:0000256" key="1">
    <source>
        <dbReference type="SAM" id="MobiDB-lite"/>
    </source>
</evidence>
<dbReference type="HOGENOM" id="CLU_095385_0_0_1"/>
<feature type="domain" description="ASX DEUBAD" evidence="2">
    <location>
        <begin position="11"/>
        <end position="138"/>
    </location>
</feature>
<feature type="region of interest" description="Disordered" evidence="1">
    <location>
        <begin position="104"/>
        <end position="161"/>
    </location>
</feature>
<organism evidence="3 4">
    <name type="scientific">Exophiala mesophila</name>
    <name type="common">Black yeast-like fungus</name>
    <dbReference type="NCBI Taxonomy" id="212818"/>
    <lineage>
        <taxon>Eukaryota</taxon>
        <taxon>Fungi</taxon>
        <taxon>Dikarya</taxon>
        <taxon>Ascomycota</taxon>
        <taxon>Pezizomycotina</taxon>
        <taxon>Eurotiomycetes</taxon>
        <taxon>Chaetothyriomycetidae</taxon>
        <taxon>Chaetothyriales</taxon>
        <taxon>Herpotrichiellaceae</taxon>
        <taxon>Exophiala</taxon>
    </lineage>
</organism>
<protein>
    <recommendedName>
        <fullName evidence="2">ASX DEUBAD domain-containing protein</fullName>
    </recommendedName>
</protein>
<sequence>MTPASKGSRACTGPWSSQRVLNATSKLPDQDLLGFIERCLSQWDISYTEEEKRGIIGSLPATYQRYELNECGLLKCPLSDEFVREDSRLKNAVARFKGEVAQGLHEKGWQKQATRAGQERSQGKFDRYLMEHIEETFGSDDRKTRGPSVQGQSQDDHDKVD</sequence>
<dbReference type="OMA" id="DRYLMEH"/>
<gene>
    <name evidence="3" type="ORF">PV10_03875</name>
</gene>
<keyword evidence="4" id="KW-1185">Reference proteome</keyword>
<dbReference type="InterPro" id="IPR028020">
    <property type="entry name" value="ASX_DEUBAD_dom"/>
</dbReference>
<dbReference type="Pfam" id="PF13919">
    <property type="entry name" value="ASXH"/>
    <property type="match status" value="1"/>
</dbReference>
<dbReference type="VEuPathDB" id="FungiDB:PV10_03875"/>